<keyword evidence="3" id="KW-1185">Reference proteome</keyword>
<dbReference type="Gene3D" id="1.10.150.130">
    <property type="match status" value="1"/>
</dbReference>
<evidence type="ECO:0000256" key="1">
    <source>
        <dbReference type="ARBA" id="ARBA00023125"/>
    </source>
</evidence>
<dbReference type="EMBL" id="JBDZYD010000015">
    <property type="protein sequence ID" value="MEQ0564460.1"/>
    <property type="molecule type" value="Genomic_DNA"/>
</dbReference>
<evidence type="ECO:0000313" key="2">
    <source>
        <dbReference type="EMBL" id="MEQ0564460.1"/>
    </source>
</evidence>
<protein>
    <recommendedName>
        <fullName evidence="4">Integrase</fullName>
    </recommendedName>
</protein>
<dbReference type="Proteomes" id="UP001440984">
    <property type="component" value="Unassembled WGS sequence"/>
</dbReference>
<accession>A0ABV0LQ93</accession>
<organism evidence="2 3">
    <name type="scientific">Amycolatopsis melonis</name>
    <dbReference type="NCBI Taxonomy" id="3156488"/>
    <lineage>
        <taxon>Bacteria</taxon>
        <taxon>Bacillati</taxon>
        <taxon>Actinomycetota</taxon>
        <taxon>Actinomycetes</taxon>
        <taxon>Pseudonocardiales</taxon>
        <taxon>Pseudonocardiaceae</taxon>
        <taxon>Amycolatopsis</taxon>
    </lineage>
</organism>
<comment type="caution">
    <text evidence="2">The sequence shown here is derived from an EMBL/GenBank/DDBJ whole genome shotgun (WGS) entry which is preliminary data.</text>
</comment>
<sequence length="97" mass="11423">MPETVRRLVRAGSAVLEQPLMDAVFDEFLARKKRTVSRNMYRSYESHVRLYLCPHLAKIRRDRLRVGHLDAMFEAIVERNELIAEYRPVAIPGRSRQ</sequence>
<gene>
    <name evidence="2" type="ORF">ABJI51_35745</name>
</gene>
<proteinExistence type="predicted"/>
<reference evidence="2 3" key="1">
    <citation type="submission" date="2024-05" db="EMBL/GenBank/DDBJ databases">
        <authorList>
            <person name="Zhao H."/>
            <person name="Xu Y."/>
            <person name="Lin S."/>
            <person name="Spain J.C."/>
            <person name="Zhou N.-Y."/>
        </authorList>
    </citation>
    <scope>NUCLEOTIDE SEQUENCE [LARGE SCALE GENOMIC DNA]</scope>
    <source>
        <strain evidence="2 3">NEAU-NG30</strain>
    </source>
</reference>
<evidence type="ECO:0008006" key="4">
    <source>
        <dbReference type="Google" id="ProtNLM"/>
    </source>
</evidence>
<name>A0ABV0LQ93_9PSEU</name>
<keyword evidence="1" id="KW-0238">DNA-binding</keyword>
<dbReference type="RefSeq" id="WP_348955518.1">
    <property type="nucleotide sequence ID" value="NZ_JBDZYD010000015.1"/>
</dbReference>
<evidence type="ECO:0000313" key="3">
    <source>
        <dbReference type="Proteomes" id="UP001440984"/>
    </source>
</evidence>
<dbReference type="InterPro" id="IPR010998">
    <property type="entry name" value="Integrase_recombinase_N"/>
</dbReference>